<reference evidence="1" key="2">
    <citation type="journal article" date="2015" name="Fish Shellfish Immunol.">
        <title>Early steps in the European eel (Anguilla anguilla)-Vibrio vulnificus interaction in the gills: Role of the RtxA13 toxin.</title>
        <authorList>
            <person name="Callol A."/>
            <person name="Pajuelo D."/>
            <person name="Ebbesson L."/>
            <person name="Teles M."/>
            <person name="MacKenzie S."/>
            <person name="Amaro C."/>
        </authorList>
    </citation>
    <scope>NUCLEOTIDE SEQUENCE</scope>
</reference>
<sequence>MCYQCQRIPL</sequence>
<proteinExistence type="predicted"/>
<accession>A0A0E9P6C6</accession>
<dbReference type="EMBL" id="GBXM01108543">
    <property type="protein sequence ID" value="JAH00034.1"/>
    <property type="molecule type" value="Transcribed_RNA"/>
</dbReference>
<evidence type="ECO:0000313" key="1">
    <source>
        <dbReference type="EMBL" id="JAH00034.1"/>
    </source>
</evidence>
<organism evidence="1">
    <name type="scientific">Anguilla anguilla</name>
    <name type="common">European freshwater eel</name>
    <name type="synonym">Muraena anguilla</name>
    <dbReference type="NCBI Taxonomy" id="7936"/>
    <lineage>
        <taxon>Eukaryota</taxon>
        <taxon>Metazoa</taxon>
        <taxon>Chordata</taxon>
        <taxon>Craniata</taxon>
        <taxon>Vertebrata</taxon>
        <taxon>Euteleostomi</taxon>
        <taxon>Actinopterygii</taxon>
        <taxon>Neopterygii</taxon>
        <taxon>Teleostei</taxon>
        <taxon>Anguilliformes</taxon>
        <taxon>Anguillidae</taxon>
        <taxon>Anguilla</taxon>
    </lineage>
</organism>
<name>A0A0E9P6C6_ANGAN</name>
<protein>
    <submittedName>
        <fullName evidence="1">Uncharacterized protein</fullName>
    </submittedName>
</protein>
<reference evidence="1" key="1">
    <citation type="submission" date="2014-11" db="EMBL/GenBank/DDBJ databases">
        <authorList>
            <person name="Amaro Gonzalez C."/>
        </authorList>
    </citation>
    <scope>NUCLEOTIDE SEQUENCE</scope>
</reference>